<dbReference type="EMBL" id="JAKEKT020000054">
    <property type="protein sequence ID" value="KAL1640153.1"/>
    <property type="molecule type" value="Genomic_DNA"/>
</dbReference>
<dbReference type="InterPro" id="IPR038883">
    <property type="entry name" value="AN11006-like"/>
</dbReference>
<sequence length="343" mass="39412">MQRAVQGHACADNPQAQWPPNAQSKARAAAVLRRDQRRRIRRQLTAISPSNAHPQKQSPLWSKLPPELRNQIFTLAVSQHVDVTRPYPANSWHYRPGYTHAFSMYTDLLATCRLAYWEASAIPLSTATLPVWEDRGPPDAPKWRFAEFTARNTALLNHVHFFVRRPNGHWYTPLQQFRPKRITITIRHTSWYGWPNDKPLMILDTWRYGLFPANTKFPSCLNELTIEFETLKRKKDQLNDIVNKHASNWRFPLEDGTLLSPLATPPKYSEWTGAADFGGVKWRLAHGNQDTIDYVVATLTWKPDQSSSGHGVKMVTDSTAQDMTWYCPDALLNTVSFVQRPTL</sequence>
<evidence type="ECO:0000256" key="1">
    <source>
        <dbReference type="SAM" id="MobiDB-lite"/>
    </source>
</evidence>
<proteinExistence type="predicted"/>
<dbReference type="PANTHER" id="PTHR42085">
    <property type="entry name" value="F-BOX DOMAIN-CONTAINING PROTEIN"/>
    <property type="match status" value="1"/>
</dbReference>
<keyword evidence="3" id="KW-1185">Reference proteome</keyword>
<gene>
    <name evidence="2" type="ORF">SLS58_007267</name>
</gene>
<dbReference type="Proteomes" id="UP001521184">
    <property type="component" value="Unassembled WGS sequence"/>
</dbReference>
<evidence type="ECO:0000313" key="2">
    <source>
        <dbReference type="EMBL" id="KAL1640153.1"/>
    </source>
</evidence>
<evidence type="ECO:0000313" key="3">
    <source>
        <dbReference type="Proteomes" id="UP001521184"/>
    </source>
</evidence>
<protein>
    <submittedName>
        <fullName evidence="2">Uncharacterized protein</fullName>
    </submittedName>
</protein>
<accession>A0ABR3TL70</accession>
<feature type="compositionally biased region" description="Polar residues" evidence="1">
    <location>
        <begin position="14"/>
        <end position="23"/>
    </location>
</feature>
<name>A0ABR3TL70_9PEZI</name>
<comment type="caution">
    <text evidence="2">The sequence shown here is derived from an EMBL/GenBank/DDBJ whole genome shotgun (WGS) entry which is preliminary data.</text>
</comment>
<dbReference type="PANTHER" id="PTHR42085:SF2">
    <property type="entry name" value="F-BOX DOMAIN-CONTAINING PROTEIN"/>
    <property type="match status" value="1"/>
</dbReference>
<reference evidence="2 3" key="1">
    <citation type="journal article" date="2023" name="Plant Dis.">
        <title>First Report of Diplodia intermedia Causing Canker and Dieback Diseases on Apple Trees in Canada.</title>
        <authorList>
            <person name="Ellouze W."/>
            <person name="Ilyukhin E."/>
            <person name="Sulman M."/>
            <person name="Ali S."/>
        </authorList>
    </citation>
    <scope>NUCLEOTIDE SEQUENCE [LARGE SCALE GENOMIC DNA]</scope>
    <source>
        <strain evidence="2 3">M45-28</strain>
    </source>
</reference>
<organism evidence="2 3">
    <name type="scientific">Diplodia intermedia</name>
    <dbReference type="NCBI Taxonomy" id="856260"/>
    <lineage>
        <taxon>Eukaryota</taxon>
        <taxon>Fungi</taxon>
        <taxon>Dikarya</taxon>
        <taxon>Ascomycota</taxon>
        <taxon>Pezizomycotina</taxon>
        <taxon>Dothideomycetes</taxon>
        <taxon>Dothideomycetes incertae sedis</taxon>
        <taxon>Botryosphaeriales</taxon>
        <taxon>Botryosphaeriaceae</taxon>
        <taxon>Diplodia</taxon>
    </lineage>
</organism>
<feature type="region of interest" description="Disordered" evidence="1">
    <location>
        <begin position="1"/>
        <end position="23"/>
    </location>
</feature>